<organism evidence="1 2">
    <name type="scientific">Bodo saltans</name>
    <name type="common">Flagellated protozoan</name>
    <dbReference type="NCBI Taxonomy" id="75058"/>
    <lineage>
        <taxon>Eukaryota</taxon>
        <taxon>Discoba</taxon>
        <taxon>Euglenozoa</taxon>
        <taxon>Kinetoplastea</taxon>
        <taxon>Metakinetoplastina</taxon>
        <taxon>Eubodonida</taxon>
        <taxon>Bodonidae</taxon>
        <taxon>Bodo</taxon>
    </lineage>
</organism>
<dbReference type="VEuPathDB" id="TriTrypDB:BSAL_30255"/>
<keyword evidence="2" id="KW-1185">Reference proteome</keyword>
<dbReference type="OrthoDB" id="271403at2759"/>
<reference evidence="2" key="1">
    <citation type="submission" date="2015-09" db="EMBL/GenBank/DDBJ databases">
        <authorList>
            <consortium name="Pathogen Informatics"/>
        </authorList>
    </citation>
    <scope>NUCLEOTIDE SEQUENCE [LARGE SCALE GENOMIC DNA]</scope>
    <source>
        <strain evidence="2">Lake Konstanz</strain>
    </source>
</reference>
<dbReference type="AlphaFoldDB" id="A0A0S4JLM6"/>
<proteinExistence type="predicted"/>
<protein>
    <submittedName>
        <fullName evidence="1">Uncharacterized protein</fullName>
    </submittedName>
</protein>
<accession>A0A0S4JLM6</accession>
<dbReference type="EMBL" id="CYKH01001890">
    <property type="protein sequence ID" value="CUG91111.1"/>
    <property type="molecule type" value="Genomic_DNA"/>
</dbReference>
<sequence length="227" mass="26303">MDTVIYCAVQRQFLESSFTYPLFFRPTTEKSHLWCCSRALCTTPSRNEIPKSTRTPPSKTMETQKREVRAWRQSKLHNFILSESRKISSVSRNDHRIMLRTLVSEARRNDPNRPANEARWKHIASSVDLECRNASSIMSIAPDPYSSAVAKLSSMMIWNDECIRLWQYKYNEHEIARRRANQTKTLAALQQQGGLFLKASSVSQQQHVDPTNGLQWFRASRSLINQP</sequence>
<dbReference type="Proteomes" id="UP000051952">
    <property type="component" value="Unassembled WGS sequence"/>
</dbReference>
<name>A0A0S4JLM6_BODSA</name>
<evidence type="ECO:0000313" key="1">
    <source>
        <dbReference type="EMBL" id="CUG91111.1"/>
    </source>
</evidence>
<evidence type="ECO:0000313" key="2">
    <source>
        <dbReference type="Proteomes" id="UP000051952"/>
    </source>
</evidence>
<gene>
    <name evidence="1" type="ORF">BSAL_30255</name>
</gene>